<organism evidence="2 3">
    <name type="scientific">Glutamicibacter arilaitensis</name>
    <dbReference type="NCBI Taxonomy" id="256701"/>
    <lineage>
        <taxon>Bacteria</taxon>
        <taxon>Bacillati</taxon>
        <taxon>Actinomycetota</taxon>
        <taxon>Actinomycetes</taxon>
        <taxon>Micrococcales</taxon>
        <taxon>Micrococcaceae</taxon>
        <taxon>Glutamicibacter</taxon>
    </lineage>
</organism>
<gene>
    <name evidence="2" type="ORF">EXY26_13485</name>
</gene>
<keyword evidence="1" id="KW-0472">Membrane</keyword>
<feature type="transmembrane region" description="Helical" evidence="1">
    <location>
        <begin position="329"/>
        <end position="350"/>
    </location>
</feature>
<feature type="transmembrane region" description="Helical" evidence="1">
    <location>
        <begin position="362"/>
        <end position="380"/>
    </location>
</feature>
<evidence type="ECO:0000256" key="1">
    <source>
        <dbReference type="SAM" id="Phobius"/>
    </source>
</evidence>
<keyword evidence="1" id="KW-0812">Transmembrane</keyword>
<protein>
    <submittedName>
        <fullName evidence="2">Uncharacterized protein</fullName>
    </submittedName>
</protein>
<evidence type="ECO:0000313" key="3">
    <source>
        <dbReference type="Proteomes" id="UP000297638"/>
    </source>
</evidence>
<accession>A0A4Y8TSP0</accession>
<comment type="caution">
    <text evidence="2">The sequence shown here is derived from an EMBL/GenBank/DDBJ whole genome shotgun (WGS) entry which is preliminary data.</text>
</comment>
<reference evidence="2 3" key="1">
    <citation type="submission" date="2019-03" db="EMBL/GenBank/DDBJ databases">
        <title>Glutamicibacter sp. LJH19 genome.</title>
        <authorList>
            <person name="Sinai Borker S."/>
            <person name="Kumar R."/>
        </authorList>
    </citation>
    <scope>NUCLEOTIDE SEQUENCE [LARGE SCALE GENOMIC DNA]</scope>
    <source>
        <strain evidence="2 3">LJH19</strain>
    </source>
</reference>
<dbReference type="AlphaFoldDB" id="A0A4Y8TSP0"/>
<evidence type="ECO:0000313" key="2">
    <source>
        <dbReference type="EMBL" id="TFH54976.1"/>
    </source>
</evidence>
<feature type="transmembrane region" description="Helical" evidence="1">
    <location>
        <begin position="294"/>
        <end position="317"/>
    </location>
</feature>
<name>A0A4Y8TSP0_9MICC</name>
<dbReference type="EMBL" id="SPDS01000002">
    <property type="protein sequence ID" value="TFH54976.1"/>
    <property type="molecule type" value="Genomic_DNA"/>
</dbReference>
<sequence length="383" mass="42434">MPASALFAVSIESGNARIATSPLRELCKREGPDGVKDLRIVPLLYSDGRRDHDRTTRIAVGYCRLLQLNSGALKLSIVLQDSWKLEDIPVFIEGVQNDFQVLRQVHGAGQKQDVQEMESSVQHDLEKLVNENASHGGEYLLPRVAKTLCESSRDVMTAVRDLRYKFESGLALSSLEAHASDSYTHIVASLLQINVLCGRASDQAREASREGLWVYLCDREVYHSYRKLQDPTILNDFEPATFGMRPWIRSHDAAIRQCVQLQQQAEMETIAIQSLISSATGISSSREADAQSRFNLLVALLSIGIGIPGLFLAMYGASELLPLDSMGKLLLFAPVLVSLLGAAVIAWWKAPRGRLGKLWKQCAALTVVICAFMVGCAWYFQRL</sequence>
<keyword evidence="1" id="KW-1133">Transmembrane helix</keyword>
<proteinExistence type="predicted"/>
<dbReference type="Proteomes" id="UP000297638">
    <property type="component" value="Unassembled WGS sequence"/>
</dbReference>